<dbReference type="Gene3D" id="3.30.300.20">
    <property type="match status" value="1"/>
</dbReference>
<dbReference type="Proteomes" id="UP001501352">
    <property type="component" value="Unassembled WGS sequence"/>
</dbReference>
<evidence type="ECO:0000313" key="1">
    <source>
        <dbReference type="EMBL" id="GAA0615041.1"/>
    </source>
</evidence>
<dbReference type="Pfam" id="PF02566">
    <property type="entry name" value="OsmC"/>
    <property type="match status" value="1"/>
</dbReference>
<dbReference type="InterPro" id="IPR052707">
    <property type="entry name" value="OsmC_Ohr_Peroxiredoxin"/>
</dbReference>
<accession>A0ABP3RQX3</accession>
<dbReference type="EMBL" id="BAAAGA010000001">
    <property type="protein sequence ID" value="GAA0615041.1"/>
    <property type="molecule type" value="Genomic_DNA"/>
</dbReference>
<evidence type="ECO:0000313" key="2">
    <source>
        <dbReference type="Proteomes" id="UP001501352"/>
    </source>
</evidence>
<organism evidence="1 2">
    <name type="scientific">Brevundimonas kwangchunensis</name>
    <dbReference type="NCBI Taxonomy" id="322163"/>
    <lineage>
        <taxon>Bacteria</taxon>
        <taxon>Pseudomonadati</taxon>
        <taxon>Pseudomonadota</taxon>
        <taxon>Alphaproteobacteria</taxon>
        <taxon>Caulobacterales</taxon>
        <taxon>Caulobacteraceae</taxon>
        <taxon>Brevundimonas</taxon>
    </lineage>
</organism>
<dbReference type="InterPro" id="IPR003718">
    <property type="entry name" value="OsmC/Ohr_fam"/>
</dbReference>
<dbReference type="PANTHER" id="PTHR42830">
    <property type="entry name" value="OSMOTICALLY INDUCIBLE FAMILY PROTEIN"/>
    <property type="match status" value="1"/>
</dbReference>
<protein>
    <submittedName>
        <fullName evidence="1">OsmC family protein</fullName>
    </submittedName>
</protein>
<proteinExistence type="predicted"/>
<name>A0ABP3RQX3_9CAUL</name>
<reference evidence="2" key="1">
    <citation type="journal article" date="2019" name="Int. J. Syst. Evol. Microbiol.">
        <title>The Global Catalogue of Microorganisms (GCM) 10K type strain sequencing project: providing services to taxonomists for standard genome sequencing and annotation.</title>
        <authorList>
            <consortium name="The Broad Institute Genomics Platform"/>
            <consortium name="The Broad Institute Genome Sequencing Center for Infectious Disease"/>
            <person name="Wu L."/>
            <person name="Ma J."/>
        </authorList>
    </citation>
    <scope>NUCLEOTIDE SEQUENCE [LARGE SCALE GENOMIC DNA]</scope>
    <source>
        <strain evidence="2">JCM 12928</strain>
    </source>
</reference>
<comment type="caution">
    <text evidence="1">The sequence shown here is derived from an EMBL/GenBank/DDBJ whole genome shotgun (WGS) entry which is preliminary data.</text>
</comment>
<dbReference type="RefSeq" id="WP_343790597.1">
    <property type="nucleotide sequence ID" value="NZ_BAAAGA010000001.1"/>
</dbReference>
<dbReference type="SUPFAM" id="SSF82784">
    <property type="entry name" value="OsmC-like"/>
    <property type="match status" value="1"/>
</dbReference>
<dbReference type="InterPro" id="IPR036102">
    <property type="entry name" value="OsmC/Ohrsf"/>
</dbReference>
<gene>
    <name evidence="1" type="ORF">GCM10009422_07560</name>
</gene>
<dbReference type="InterPro" id="IPR015946">
    <property type="entry name" value="KH_dom-like_a/b"/>
</dbReference>
<keyword evidence="2" id="KW-1185">Reference proteome</keyword>
<dbReference type="PANTHER" id="PTHR42830:SF2">
    <property type="entry name" value="OSMC_OHR FAMILY PROTEIN"/>
    <property type="match status" value="1"/>
</dbReference>
<sequence>MAEYVATIEWSRGDQLFLDQKYSRVHDWRFDGGAVVKGSPAPTSVPAPMSDPAAVDPEEALVAAVSSCHMLFFLAFAAKAGFVVDRYRDDAVGTMGKDDRGRTAITEVVLRPAIAFSGAGPDAAALADLHHRAHEACYIANSIRGEVRVAL</sequence>